<keyword evidence="6 8" id="KW-1133">Transmembrane helix</keyword>
<dbReference type="RefSeq" id="WP_011641036.1">
    <property type="nucleotide sequence ID" value="NC_008346.1"/>
</dbReference>
<keyword evidence="3" id="KW-1003">Cell membrane</keyword>
<reference evidence="10" key="1">
    <citation type="journal article" date="2010" name="Environ. Microbiol.">
        <title>The genome of Syntrophomonas wolfei: new insights into syntrophic metabolism and biohydrogen production.</title>
        <authorList>
            <person name="Sieber J.R."/>
            <person name="Sims D.R."/>
            <person name="Han C."/>
            <person name="Kim E."/>
            <person name="Lykidis A."/>
            <person name="Lapidus A.L."/>
            <person name="McDonnald E."/>
            <person name="Rohlin L."/>
            <person name="Culley D.E."/>
            <person name="Gunsalus R."/>
            <person name="McInerney M.J."/>
        </authorList>
    </citation>
    <scope>NUCLEOTIDE SEQUENCE [LARGE SCALE GENOMIC DNA]</scope>
    <source>
        <strain evidence="10">DSM 2245B / Goettingen</strain>
    </source>
</reference>
<keyword evidence="7 8" id="KW-0472">Membrane</keyword>
<dbReference type="Gene3D" id="1.10.1760.20">
    <property type="match status" value="1"/>
</dbReference>
<feature type="transmembrane region" description="Helical" evidence="8">
    <location>
        <begin position="95"/>
        <end position="118"/>
    </location>
</feature>
<evidence type="ECO:0000256" key="6">
    <source>
        <dbReference type="ARBA" id="ARBA00022989"/>
    </source>
</evidence>
<dbReference type="GO" id="GO:0005886">
    <property type="term" value="C:plasma membrane"/>
    <property type="evidence" value="ECO:0007669"/>
    <property type="project" value="UniProtKB-SubCell"/>
</dbReference>
<evidence type="ECO:0000313" key="10">
    <source>
        <dbReference type="Proteomes" id="UP000001968"/>
    </source>
</evidence>
<evidence type="ECO:0000256" key="3">
    <source>
        <dbReference type="ARBA" id="ARBA00022475"/>
    </source>
</evidence>
<keyword evidence="10" id="KW-1185">Reference proteome</keyword>
<evidence type="ECO:0000256" key="5">
    <source>
        <dbReference type="ARBA" id="ARBA00022960"/>
    </source>
</evidence>
<dbReference type="STRING" id="335541.Swol_1639"/>
<dbReference type="PIRSF" id="PIRSF037497">
    <property type="entry name" value="MreD_Clostridium/Treponema_prd"/>
    <property type="match status" value="1"/>
</dbReference>
<keyword evidence="4 8" id="KW-0812">Transmembrane</keyword>
<evidence type="ECO:0000256" key="7">
    <source>
        <dbReference type="ARBA" id="ARBA00023136"/>
    </source>
</evidence>
<evidence type="ECO:0000256" key="2">
    <source>
        <dbReference type="ARBA" id="ARBA00007776"/>
    </source>
</evidence>
<dbReference type="InterPro" id="IPR007227">
    <property type="entry name" value="Cell_shape_determining_MreD"/>
</dbReference>
<proteinExistence type="inferred from homology"/>
<comment type="subcellular location">
    <subcellularLocation>
        <location evidence="1">Cell membrane</location>
        <topology evidence="1">Multi-pass membrane protein</topology>
    </subcellularLocation>
</comment>
<dbReference type="Pfam" id="PF04093">
    <property type="entry name" value="MreD"/>
    <property type="match status" value="1"/>
</dbReference>
<comment type="similarity">
    <text evidence="2">Belongs to the MreD family.</text>
</comment>
<name>Q0AWG6_SYNWW</name>
<dbReference type="EMBL" id="CP000448">
    <property type="protein sequence ID" value="ABI68938.1"/>
    <property type="molecule type" value="Genomic_DNA"/>
</dbReference>
<dbReference type="HOGENOM" id="CLU_132534_2_0_9"/>
<feature type="transmembrane region" description="Helical" evidence="8">
    <location>
        <begin position="130"/>
        <end position="152"/>
    </location>
</feature>
<protein>
    <submittedName>
        <fullName evidence="9">Uncharacterized protein</fullName>
    </submittedName>
</protein>
<dbReference type="Proteomes" id="UP000001968">
    <property type="component" value="Chromosome"/>
</dbReference>
<keyword evidence="5" id="KW-0133">Cell shape</keyword>
<evidence type="ECO:0000256" key="1">
    <source>
        <dbReference type="ARBA" id="ARBA00004651"/>
    </source>
</evidence>
<evidence type="ECO:0000256" key="8">
    <source>
        <dbReference type="SAM" id="Phobius"/>
    </source>
</evidence>
<dbReference type="NCBIfam" id="TIGR03426">
    <property type="entry name" value="shape_MreD"/>
    <property type="match status" value="1"/>
</dbReference>
<organism evidence="9 10">
    <name type="scientific">Syntrophomonas wolfei subsp. wolfei (strain DSM 2245B / Goettingen)</name>
    <dbReference type="NCBI Taxonomy" id="335541"/>
    <lineage>
        <taxon>Bacteria</taxon>
        <taxon>Bacillati</taxon>
        <taxon>Bacillota</taxon>
        <taxon>Clostridia</taxon>
        <taxon>Eubacteriales</taxon>
        <taxon>Syntrophomonadaceae</taxon>
        <taxon>Syntrophomonas</taxon>
    </lineage>
</organism>
<evidence type="ECO:0000256" key="4">
    <source>
        <dbReference type="ARBA" id="ARBA00022692"/>
    </source>
</evidence>
<dbReference type="KEGG" id="swo:Swol_1639"/>
<feature type="transmembrane region" description="Helical" evidence="8">
    <location>
        <begin position="35"/>
        <end position="60"/>
    </location>
</feature>
<sequence length="167" mass="18953">MRYLLLFLLPFTAILLQSTIFSFYGIKGTLPDLVLVFVVFFALINGARGGTIYGFLCGLLEDLYLGRFIGVNALSKAFTAYLVGHFQDRVFKENILVALIAVFFSTFINSLLVFFLALFTHDTFNVDMNIVVTVIYQSIYNTVLGVPLYLWYYKSSYQGILRSTGER</sequence>
<accession>Q0AWG6</accession>
<evidence type="ECO:0000313" key="9">
    <source>
        <dbReference type="EMBL" id="ABI68938.1"/>
    </source>
</evidence>
<dbReference type="eggNOG" id="COG2891">
    <property type="taxonomic scope" value="Bacteria"/>
</dbReference>
<dbReference type="InterPro" id="IPR017225">
    <property type="entry name" value="Cell_shape_determin_MreD_prd"/>
</dbReference>
<gene>
    <name evidence="9" type="ordered locus">Swol_1639</name>
</gene>
<dbReference type="AlphaFoldDB" id="Q0AWG6"/>
<dbReference type="GO" id="GO:0008360">
    <property type="term" value="P:regulation of cell shape"/>
    <property type="evidence" value="ECO:0007669"/>
    <property type="project" value="UniProtKB-KW"/>
</dbReference>